<dbReference type="Proteomes" id="UP001595880">
    <property type="component" value="Unassembled WGS sequence"/>
</dbReference>
<feature type="domain" description="DNA polymerase III delta subunit-like C-terminal" evidence="10">
    <location>
        <begin position="218"/>
        <end position="336"/>
    </location>
</feature>
<dbReference type="SUPFAM" id="SSF48019">
    <property type="entry name" value="post-AAA+ oligomerization domain-like"/>
    <property type="match status" value="1"/>
</dbReference>
<dbReference type="InterPro" id="IPR027417">
    <property type="entry name" value="P-loop_NTPase"/>
</dbReference>
<feature type="domain" description="DNA polymerase III delta N-terminal" evidence="9">
    <location>
        <begin position="19"/>
        <end position="144"/>
    </location>
</feature>
<dbReference type="InterPro" id="IPR048466">
    <property type="entry name" value="DNA_pol3_delta-like_C"/>
</dbReference>
<dbReference type="PANTHER" id="PTHR34388">
    <property type="entry name" value="DNA POLYMERASE III SUBUNIT DELTA"/>
    <property type="match status" value="1"/>
</dbReference>
<evidence type="ECO:0000259" key="9">
    <source>
        <dbReference type="Pfam" id="PF06144"/>
    </source>
</evidence>
<dbReference type="SUPFAM" id="SSF52540">
    <property type="entry name" value="P-loop containing nucleoside triphosphate hydrolases"/>
    <property type="match status" value="1"/>
</dbReference>
<evidence type="ECO:0000313" key="12">
    <source>
        <dbReference type="Proteomes" id="UP001595880"/>
    </source>
</evidence>
<evidence type="ECO:0000256" key="5">
    <source>
        <dbReference type="ARBA" id="ARBA00022705"/>
    </source>
</evidence>
<evidence type="ECO:0000256" key="7">
    <source>
        <dbReference type="ARBA" id="ARBA00034754"/>
    </source>
</evidence>
<keyword evidence="5" id="KW-0235">DNA replication</keyword>
<comment type="catalytic activity">
    <reaction evidence="8">
        <text>DNA(n) + a 2'-deoxyribonucleoside 5'-triphosphate = DNA(n+1) + diphosphate</text>
        <dbReference type="Rhea" id="RHEA:22508"/>
        <dbReference type="Rhea" id="RHEA-COMP:17339"/>
        <dbReference type="Rhea" id="RHEA-COMP:17340"/>
        <dbReference type="ChEBI" id="CHEBI:33019"/>
        <dbReference type="ChEBI" id="CHEBI:61560"/>
        <dbReference type="ChEBI" id="CHEBI:173112"/>
        <dbReference type="EC" id="2.7.7.7"/>
    </reaction>
</comment>
<dbReference type="NCBIfam" id="TIGR01128">
    <property type="entry name" value="holA"/>
    <property type="match status" value="1"/>
</dbReference>
<comment type="caution">
    <text evidence="11">The sequence shown here is derived from an EMBL/GenBank/DDBJ whole genome shotgun (WGS) entry which is preliminary data.</text>
</comment>
<evidence type="ECO:0000256" key="1">
    <source>
        <dbReference type="ARBA" id="ARBA00012417"/>
    </source>
</evidence>
<dbReference type="EC" id="2.7.7.7" evidence="1"/>
<dbReference type="PANTHER" id="PTHR34388:SF1">
    <property type="entry name" value="DNA POLYMERASE III SUBUNIT DELTA"/>
    <property type="match status" value="1"/>
</dbReference>
<evidence type="ECO:0000256" key="6">
    <source>
        <dbReference type="ARBA" id="ARBA00022932"/>
    </source>
</evidence>
<dbReference type="Gene3D" id="1.10.8.60">
    <property type="match status" value="1"/>
</dbReference>
<evidence type="ECO:0000256" key="2">
    <source>
        <dbReference type="ARBA" id="ARBA00017703"/>
    </source>
</evidence>
<evidence type="ECO:0000256" key="3">
    <source>
        <dbReference type="ARBA" id="ARBA00022679"/>
    </source>
</evidence>
<proteinExistence type="inferred from homology"/>
<keyword evidence="12" id="KW-1185">Reference proteome</keyword>
<dbReference type="InterPro" id="IPR010372">
    <property type="entry name" value="DNA_pol3_delta_N"/>
</dbReference>
<dbReference type="Pfam" id="PF06144">
    <property type="entry name" value="DNA_pol3_delta"/>
    <property type="match status" value="1"/>
</dbReference>
<dbReference type="Gene3D" id="3.40.50.300">
    <property type="entry name" value="P-loop containing nucleotide triphosphate hydrolases"/>
    <property type="match status" value="1"/>
</dbReference>
<name>A0ABV8VXU5_9BACI</name>
<organism evidence="11 12">
    <name type="scientific">Gracilibacillus marinus</name>
    <dbReference type="NCBI Taxonomy" id="630535"/>
    <lineage>
        <taxon>Bacteria</taxon>
        <taxon>Bacillati</taxon>
        <taxon>Bacillota</taxon>
        <taxon>Bacilli</taxon>
        <taxon>Bacillales</taxon>
        <taxon>Bacillaceae</taxon>
        <taxon>Gracilibacillus</taxon>
    </lineage>
</organism>
<dbReference type="Pfam" id="PF21694">
    <property type="entry name" value="DNA_pol3_delta_C"/>
    <property type="match status" value="1"/>
</dbReference>
<accession>A0ABV8VXU5</accession>
<sequence>MKYLEAVKEIKKGKIANCYYIYGTEAFMIEEIKQALFEHSITLEDRETNISIFDLEEIAIQDVVNDANTYPFFGENKLVIASNADFLKAKPQHTDVKHNPDILIDYLINPAPYTTFVIIAPYEKVDERKKVVKQLKKLAKPIACEKLKEWDMQDALKQIATESKVNIEQDVMNYIIAELGTDLLLLHSEIEKLALYVGEGNTIRMEDAELLLSRTDNNSALKLFDAILAKDLAKAITITKDLEKMGEDPIMFIALLSSQFRTLLHAKILSKKGFNQTKLAQQLKIHPYVAKLALQRQSKFKIDYLKRSLQLLTDTDEKIKTGKMEKTIAFELLLYSLIK</sequence>
<evidence type="ECO:0000256" key="4">
    <source>
        <dbReference type="ARBA" id="ARBA00022695"/>
    </source>
</evidence>
<evidence type="ECO:0000256" key="8">
    <source>
        <dbReference type="ARBA" id="ARBA00049244"/>
    </source>
</evidence>
<dbReference type="EMBL" id="JBHSDV010000003">
    <property type="protein sequence ID" value="MFC4388471.1"/>
    <property type="molecule type" value="Genomic_DNA"/>
</dbReference>
<dbReference type="InterPro" id="IPR005790">
    <property type="entry name" value="DNA_polIII_delta"/>
</dbReference>
<keyword evidence="6" id="KW-0239">DNA-directed DNA polymerase</keyword>
<evidence type="ECO:0000259" key="10">
    <source>
        <dbReference type="Pfam" id="PF21694"/>
    </source>
</evidence>
<dbReference type="Gene3D" id="1.20.272.10">
    <property type="match status" value="1"/>
</dbReference>
<comment type="similarity">
    <text evidence="7">Belongs to the DNA polymerase HolA subunit family.</text>
</comment>
<reference evidence="12" key="1">
    <citation type="journal article" date="2019" name="Int. J. Syst. Evol. Microbiol.">
        <title>The Global Catalogue of Microorganisms (GCM) 10K type strain sequencing project: providing services to taxonomists for standard genome sequencing and annotation.</title>
        <authorList>
            <consortium name="The Broad Institute Genomics Platform"/>
            <consortium name="The Broad Institute Genome Sequencing Center for Infectious Disease"/>
            <person name="Wu L."/>
            <person name="Ma J."/>
        </authorList>
    </citation>
    <scope>NUCLEOTIDE SEQUENCE [LARGE SCALE GENOMIC DNA]</scope>
    <source>
        <strain evidence="12">KACC 14058</strain>
    </source>
</reference>
<keyword evidence="4 11" id="KW-0548">Nucleotidyltransferase</keyword>
<protein>
    <recommendedName>
        <fullName evidence="2">DNA polymerase III subunit delta</fullName>
        <ecNumber evidence="1">2.7.7.7</ecNumber>
    </recommendedName>
</protein>
<dbReference type="RefSeq" id="WP_390199502.1">
    <property type="nucleotide sequence ID" value="NZ_JBHSDV010000003.1"/>
</dbReference>
<evidence type="ECO:0000313" key="11">
    <source>
        <dbReference type="EMBL" id="MFC4388471.1"/>
    </source>
</evidence>
<gene>
    <name evidence="11" type="primary">holA</name>
    <name evidence="11" type="ORF">ACFOZ1_11740</name>
</gene>
<dbReference type="InterPro" id="IPR008921">
    <property type="entry name" value="DNA_pol3_clamp-load_cplx_C"/>
</dbReference>
<dbReference type="GO" id="GO:0003887">
    <property type="term" value="F:DNA-directed DNA polymerase activity"/>
    <property type="evidence" value="ECO:0007669"/>
    <property type="project" value="UniProtKB-EC"/>
</dbReference>
<keyword evidence="3 11" id="KW-0808">Transferase</keyword>